<dbReference type="Proteomes" id="UP000004725">
    <property type="component" value="Unassembled WGS sequence"/>
</dbReference>
<accession>A0A1C7DE59</accession>
<dbReference type="InterPro" id="IPR036291">
    <property type="entry name" value="NAD(P)-bd_dom_sf"/>
</dbReference>
<gene>
    <name evidence="3" type="ORF">A1A1_15883</name>
    <name evidence="2" type="ORF">BBH88_04030</name>
</gene>
<reference evidence="2" key="3">
    <citation type="submission" date="2016-10" db="EMBL/GenBank/DDBJ databases">
        <authorList>
            <person name="See-Too W.S."/>
        </authorList>
    </citation>
    <scope>NUCLEOTIDE SEQUENCE</scope>
    <source>
        <strain evidence="2">DSM 14505</strain>
    </source>
</reference>
<dbReference type="EMBL" id="CP016534">
    <property type="protein sequence ID" value="ANU09533.1"/>
    <property type="molecule type" value="Genomic_DNA"/>
</dbReference>
<dbReference type="AlphaFoldDB" id="A0A1C7DE59"/>
<evidence type="ECO:0000313" key="2">
    <source>
        <dbReference type="EMBL" id="ANU09533.1"/>
    </source>
</evidence>
<dbReference type="EMBL" id="AJYB01000066">
    <property type="protein sequence ID" value="EIM05500.1"/>
    <property type="molecule type" value="Genomic_DNA"/>
</dbReference>
<dbReference type="PANTHER" id="PTHR43162">
    <property type="match status" value="1"/>
</dbReference>
<dbReference type="eggNOG" id="COG0702">
    <property type="taxonomic scope" value="Bacteria"/>
</dbReference>
<evidence type="ECO:0000313" key="3">
    <source>
        <dbReference type="EMBL" id="EIM05500.1"/>
    </source>
</evidence>
<sequence length="281" mass="32537">MTILVTGFTGKVGYEVAEKLKEEDLPFKCAVRNVEKAKEKYGESYEFVSLDFSKPVTFGAALNGIDKIFLMYPPGDHLQFERFIEKAKEEGVKHIVYLSLKDVQFMPFVHHYKNEKLIRNSLIPYTFLRAGYFMQNLNDFLHREIKERKRIFVPAGKGKTSFVDARDIAELAMIALKDTATHTNKKYIVTGDEALDFYEVSQILSDVLQVKVEYTNPSVKDFKEYMVSRGEQKEFVNVVVGIHFPTKLGLAKGIRSDFEQVAKRKPTKIRKYIEDYKESWI</sequence>
<dbReference type="Gene3D" id="3.40.50.720">
    <property type="entry name" value="NAD(P)-binding Rossmann-like Domain"/>
    <property type="match status" value="1"/>
</dbReference>
<dbReference type="PANTHER" id="PTHR43162:SF1">
    <property type="entry name" value="PRESTALK A DIFFERENTIATION PROTEIN A"/>
    <property type="match status" value="1"/>
</dbReference>
<dbReference type="Pfam" id="PF05368">
    <property type="entry name" value="NmrA"/>
    <property type="match status" value="1"/>
</dbReference>
<protein>
    <submittedName>
        <fullName evidence="2">NAD(P)-dependent oxidoreductase</fullName>
    </submittedName>
</protein>
<evidence type="ECO:0000259" key="1">
    <source>
        <dbReference type="Pfam" id="PF05368"/>
    </source>
</evidence>
<dbReference type="Gene3D" id="3.90.25.10">
    <property type="entry name" value="UDP-galactose 4-epimerase, domain 1"/>
    <property type="match status" value="1"/>
</dbReference>
<reference evidence="3 4" key="1">
    <citation type="journal article" date="2012" name="J. Bacteriol.">
        <title>Genome Sequence of the Antarctic Psychrophile Bacterium Planococcus antarcticus DSM 14505.</title>
        <authorList>
            <person name="Margolles A."/>
            <person name="Gueimonde M."/>
            <person name="Sanchez B."/>
        </authorList>
    </citation>
    <scope>NUCLEOTIDE SEQUENCE [LARGE SCALE GENOMIC DNA]</scope>
    <source>
        <strain evidence="3 4">DSM 14505</strain>
    </source>
</reference>
<dbReference type="SUPFAM" id="SSF51735">
    <property type="entry name" value="NAD(P)-binding Rossmann-fold domains"/>
    <property type="match status" value="1"/>
</dbReference>
<organism evidence="3 4">
    <name type="scientific">Planococcus antarcticus DSM 14505</name>
    <dbReference type="NCBI Taxonomy" id="1185653"/>
    <lineage>
        <taxon>Bacteria</taxon>
        <taxon>Bacillati</taxon>
        <taxon>Bacillota</taxon>
        <taxon>Bacilli</taxon>
        <taxon>Bacillales</taxon>
        <taxon>Caryophanaceae</taxon>
        <taxon>Planococcus</taxon>
    </lineage>
</organism>
<dbReference type="RefSeq" id="WP_006831129.1">
    <property type="nucleotide sequence ID" value="NZ_AJYB01000066.1"/>
</dbReference>
<dbReference type="CDD" id="cd05269">
    <property type="entry name" value="TMR_SDR_a"/>
    <property type="match status" value="1"/>
</dbReference>
<dbReference type="InterPro" id="IPR008030">
    <property type="entry name" value="NmrA-like"/>
</dbReference>
<dbReference type="OrthoDB" id="339107at2"/>
<dbReference type="KEGG" id="pana:BBH88_04030"/>
<evidence type="ECO:0000313" key="4">
    <source>
        <dbReference type="Proteomes" id="UP000004725"/>
    </source>
</evidence>
<evidence type="ECO:0000313" key="5">
    <source>
        <dbReference type="Proteomes" id="UP000092661"/>
    </source>
</evidence>
<keyword evidence="5" id="KW-1185">Reference proteome</keyword>
<reference evidence="5" key="2">
    <citation type="submission" date="2016-07" db="EMBL/GenBank/DDBJ databases">
        <authorList>
            <person name="See-Too W.S."/>
        </authorList>
    </citation>
    <scope>NUCLEOTIDE SEQUENCE [LARGE SCALE GENOMIC DNA]</scope>
    <source>
        <strain evidence="5">DSM 14505</strain>
    </source>
</reference>
<name>A0A1C7DE59_9BACL</name>
<feature type="domain" description="NmrA-like" evidence="1">
    <location>
        <begin position="2"/>
        <end position="238"/>
    </location>
</feature>
<proteinExistence type="predicted"/>
<dbReference type="InterPro" id="IPR051604">
    <property type="entry name" value="Ergot_Alk_Oxidoreductase"/>
</dbReference>
<dbReference type="Proteomes" id="UP000092661">
    <property type="component" value="Chromosome"/>
</dbReference>